<dbReference type="InterPro" id="IPR010562">
    <property type="entry name" value="Haemolymph_juvenile_hormone-bd"/>
</dbReference>
<organism evidence="1 2">
    <name type="scientific">Trachymyrmex cornetzi</name>
    <dbReference type="NCBI Taxonomy" id="471704"/>
    <lineage>
        <taxon>Eukaryota</taxon>
        <taxon>Metazoa</taxon>
        <taxon>Ecdysozoa</taxon>
        <taxon>Arthropoda</taxon>
        <taxon>Hexapoda</taxon>
        <taxon>Insecta</taxon>
        <taxon>Pterygota</taxon>
        <taxon>Neoptera</taxon>
        <taxon>Endopterygota</taxon>
        <taxon>Hymenoptera</taxon>
        <taxon>Apocrita</taxon>
        <taxon>Aculeata</taxon>
        <taxon>Formicoidea</taxon>
        <taxon>Formicidae</taxon>
        <taxon>Myrmicinae</taxon>
        <taxon>Trachymyrmex</taxon>
    </lineage>
</organism>
<proteinExistence type="predicted"/>
<dbReference type="GO" id="GO:0005615">
    <property type="term" value="C:extracellular space"/>
    <property type="evidence" value="ECO:0007669"/>
    <property type="project" value="TreeGrafter"/>
</dbReference>
<dbReference type="Proteomes" id="UP000078492">
    <property type="component" value="Unassembled WGS sequence"/>
</dbReference>
<dbReference type="PANTHER" id="PTHR11008">
    <property type="entry name" value="PROTEIN TAKEOUT-LIKE PROTEIN"/>
    <property type="match status" value="1"/>
</dbReference>
<sequence length="195" mass="22921">MPELNILPLEPLTLKNLTIFHTDNLKAHMREVKIYGFCDFVVNSVYTDPTRHHFNLDLNFKRLYLNGTYDFDLRVLTQITYEGLSQIIIDNVDVKVELDLKPITKNGNRYIYASKISMNIDIKDFTYKIVDEDKKELADFYKIIGDIIDTNKENIVKQVEPPIEKEISKNVISVLNDVFRRISYEELFPEKTRIV</sequence>
<dbReference type="Pfam" id="PF06585">
    <property type="entry name" value="JHBP"/>
    <property type="match status" value="1"/>
</dbReference>
<protein>
    <submittedName>
        <fullName evidence="1">Protein takeout</fullName>
    </submittedName>
</protein>
<dbReference type="Gene3D" id="3.15.10.30">
    <property type="entry name" value="Haemolymph juvenile hormone binding protein"/>
    <property type="match status" value="1"/>
</dbReference>
<reference evidence="1 2" key="1">
    <citation type="submission" date="2015-09" db="EMBL/GenBank/DDBJ databases">
        <title>Trachymyrmex cornetzi WGS genome.</title>
        <authorList>
            <person name="Nygaard S."/>
            <person name="Hu H."/>
            <person name="Boomsma J."/>
            <person name="Zhang G."/>
        </authorList>
    </citation>
    <scope>NUCLEOTIDE SEQUENCE [LARGE SCALE GENOMIC DNA]</scope>
    <source>
        <strain evidence="1">Tcor2-1</strain>
        <tissue evidence="1">Whole body</tissue>
    </source>
</reference>
<dbReference type="EMBL" id="KQ980050">
    <property type="protein sequence ID" value="KYN17996.1"/>
    <property type="molecule type" value="Genomic_DNA"/>
</dbReference>
<dbReference type="AlphaFoldDB" id="A0A195DYT8"/>
<gene>
    <name evidence="1" type="ORF">ALC57_09641</name>
</gene>
<dbReference type="SMART" id="SM00700">
    <property type="entry name" value="JHBP"/>
    <property type="match status" value="1"/>
</dbReference>
<accession>A0A195DYT8</accession>
<dbReference type="PANTHER" id="PTHR11008:SF41">
    <property type="entry name" value="RE70318P"/>
    <property type="match status" value="1"/>
</dbReference>
<keyword evidence="2" id="KW-1185">Reference proteome</keyword>
<dbReference type="InterPro" id="IPR038606">
    <property type="entry name" value="To_sf"/>
</dbReference>
<evidence type="ECO:0000313" key="1">
    <source>
        <dbReference type="EMBL" id="KYN17996.1"/>
    </source>
</evidence>
<name>A0A195DYT8_9HYME</name>
<evidence type="ECO:0000313" key="2">
    <source>
        <dbReference type="Proteomes" id="UP000078492"/>
    </source>
</evidence>